<evidence type="ECO:0000256" key="3">
    <source>
        <dbReference type="ARBA" id="ARBA00022475"/>
    </source>
</evidence>
<evidence type="ECO:0000256" key="8">
    <source>
        <dbReference type="ARBA" id="ARBA00022989"/>
    </source>
</evidence>
<evidence type="ECO:0000256" key="10">
    <source>
        <dbReference type="ARBA" id="ARBA00023136"/>
    </source>
</evidence>
<dbReference type="EMBL" id="AP018732">
    <property type="protein sequence ID" value="BBE42515.1"/>
    <property type="molecule type" value="Genomic_DNA"/>
</dbReference>
<evidence type="ECO:0000256" key="7">
    <source>
        <dbReference type="ARBA" id="ARBA00022982"/>
    </source>
</evidence>
<evidence type="ECO:0000313" key="12">
    <source>
        <dbReference type="EMBL" id="BBE42515.1"/>
    </source>
</evidence>
<feature type="transmembrane region" description="Helical" evidence="11">
    <location>
        <begin position="189"/>
        <end position="212"/>
    </location>
</feature>
<dbReference type="Pfam" id="PF01654">
    <property type="entry name" value="Cyt_bd_oxida_I"/>
    <property type="match status" value="2"/>
</dbReference>
<comment type="subcellular location">
    <subcellularLocation>
        <location evidence="1">Cell membrane</location>
        <topology evidence="1">Multi-pass membrane protein</topology>
    </subcellularLocation>
</comment>
<dbReference type="GO" id="GO:0005886">
    <property type="term" value="C:plasma membrane"/>
    <property type="evidence" value="ECO:0007669"/>
    <property type="project" value="UniProtKB-SubCell"/>
</dbReference>
<dbReference type="KEGG" id="ccai:NAS2_1126"/>
<dbReference type="PANTHER" id="PTHR30365">
    <property type="entry name" value="CYTOCHROME D UBIQUINOL OXIDASE"/>
    <property type="match status" value="1"/>
</dbReference>
<dbReference type="AlphaFoldDB" id="A0A4P2VNM2"/>
<keyword evidence="5 11" id="KW-0812">Transmembrane</keyword>
<keyword evidence="13" id="KW-1185">Reference proteome</keyword>
<evidence type="ECO:0000256" key="4">
    <source>
        <dbReference type="ARBA" id="ARBA00022617"/>
    </source>
</evidence>
<evidence type="ECO:0000256" key="2">
    <source>
        <dbReference type="ARBA" id="ARBA00022448"/>
    </source>
</evidence>
<dbReference type="GO" id="GO:0009055">
    <property type="term" value="F:electron transfer activity"/>
    <property type="evidence" value="ECO:0007669"/>
    <property type="project" value="InterPro"/>
</dbReference>
<dbReference type="GO" id="GO:0046872">
    <property type="term" value="F:metal ion binding"/>
    <property type="evidence" value="ECO:0007669"/>
    <property type="project" value="UniProtKB-KW"/>
</dbReference>
<sequence length="444" mass="48577">MLARWLSGVGIMAHLLLASMFIGTITFAVVAEYRYMRTRDEDWRLLARTFAVIATIFLGVGAAFGTLVEFGLVVLWSNFVTLIGSGLVLPFYFELYAFLMEVVLVPIYVFTWGRFRNGWYHWLIGLVAALGALYSAFNILAVMAAMSMRPPGLEIVELPKSIGQVIQYAAVFTSPSGVLNMFWSGAEIFIFHGILAALILSWSAIVGVTIYSQRRSPKPYKLKALRTMLPALTALIAVEGLVIGHYQGELVVQFDPLKLSAIEGMFWSGFKVDPLLSLLAYGDTAHGFWGYFSWPASIRPPSFLPAFYLGFMVAGGVLLGAWSLGLTLYYYDLHKVKGFGWIKGIERLLVGGGPYALVLLAALASIGGAVTAEVGRQPFVLVKAVPSTTGPPEITGIPVGLGGLYNPTLTLTPWLAALIFAVELVMPALAIYMVYLYLNRRVVE</sequence>
<evidence type="ECO:0000256" key="5">
    <source>
        <dbReference type="ARBA" id="ARBA00022692"/>
    </source>
</evidence>
<feature type="transmembrane region" description="Helical" evidence="11">
    <location>
        <begin position="352"/>
        <end position="372"/>
    </location>
</feature>
<feature type="transmembrane region" description="Helical" evidence="11">
    <location>
        <begin position="307"/>
        <end position="331"/>
    </location>
</feature>
<dbReference type="GO" id="GO:0020037">
    <property type="term" value="F:heme binding"/>
    <property type="evidence" value="ECO:0007669"/>
    <property type="project" value="TreeGrafter"/>
</dbReference>
<feature type="transmembrane region" description="Helical" evidence="11">
    <location>
        <begin position="12"/>
        <end position="33"/>
    </location>
</feature>
<keyword evidence="3" id="KW-1003">Cell membrane</keyword>
<proteinExistence type="predicted"/>
<evidence type="ECO:0000256" key="1">
    <source>
        <dbReference type="ARBA" id="ARBA00004651"/>
    </source>
</evidence>
<gene>
    <name evidence="12" type="ORF">NAS2_1126</name>
</gene>
<feature type="transmembrane region" description="Helical" evidence="11">
    <location>
        <begin position="96"/>
        <end position="113"/>
    </location>
</feature>
<dbReference type="GO" id="GO:0019646">
    <property type="term" value="P:aerobic electron transport chain"/>
    <property type="evidence" value="ECO:0007669"/>
    <property type="project" value="InterPro"/>
</dbReference>
<protein>
    <submittedName>
        <fullName evidence="12">Cytochrome d ubiquinol oxidase subunit I</fullName>
    </submittedName>
</protein>
<keyword evidence="6" id="KW-0479">Metal-binding</keyword>
<dbReference type="GO" id="GO:0016682">
    <property type="term" value="F:oxidoreductase activity, acting on diphenols and related substances as donors, oxygen as acceptor"/>
    <property type="evidence" value="ECO:0007669"/>
    <property type="project" value="TreeGrafter"/>
</dbReference>
<feature type="transmembrane region" description="Helical" evidence="11">
    <location>
        <begin position="119"/>
        <end position="144"/>
    </location>
</feature>
<keyword evidence="8 11" id="KW-1133">Transmembrane helix</keyword>
<dbReference type="InterPro" id="IPR002585">
    <property type="entry name" value="Cyt-d_ubiquinol_oxidase_su_1"/>
</dbReference>
<dbReference type="Proteomes" id="UP000509448">
    <property type="component" value="Chromosome"/>
</dbReference>
<feature type="transmembrane region" description="Helical" evidence="11">
    <location>
        <begin position="45"/>
        <end position="64"/>
    </location>
</feature>
<keyword evidence="2" id="KW-0813">Transport</keyword>
<keyword evidence="10 11" id="KW-0472">Membrane</keyword>
<accession>A0A4P2VNM2</accession>
<organism evidence="12 13">
    <name type="scientific">Conexivisphaera calida</name>
    <dbReference type="NCBI Taxonomy" id="1874277"/>
    <lineage>
        <taxon>Archaea</taxon>
        <taxon>Nitrososphaerota</taxon>
        <taxon>Conexivisphaeria</taxon>
        <taxon>Conexivisphaerales</taxon>
        <taxon>Conexivisphaeraceae</taxon>
        <taxon>Conexivisphaera</taxon>
    </lineage>
</organism>
<keyword evidence="4" id="KW-0349">Heme</keyword>
<keyword evidence="7" id="KW-0249">Electron transport</keyword>
<evidence type="ECO:0000313" key="13">
    <source>
        <dbReference type="Proteomes" id="UP000509448"/>
    </source>
</evidence>
<dbReference type="PANTHER" id="PTHR30365:SF14">
    <property type="entry name" value="CYTOCHROME BD MENAQUINOL OXIDASE SUBUNIT I-RELATED"/>
    <property type="match status" value="1"/>
</dbReference>
<feature type="transmembrane region" description="Helical" evidence="11">
    <location>
        <begin position="414"/>
        <end position="438"/>
    </location>
</feature>
<evidence type="ECO:0000256" key="6">
    <source>
        <dbReference type="ARBA" id="ARBA00022723"/>
    </source>
</evidence>
<reference evidence="12 13" key="1">
    <citation type="journal article" date="2019" name="ISME J.">
        <title>Isolation and characterization of a thermophilic sulfur- and iron-reducing thaumarchaeote from a terrestrial acidic hot spring.</title>
        <authorList>
            <person name="Kato S."/>
            <person name="Itoh T."/>
            <person name="Yuki M."/>
            <person name="Nagamori M."/>
            <person name="Ohnishi M."/>
            <person name="Uematsu K."/>
            <person name="Suzuki K."/>
            <person name="Takashina T."/>
            <person name="Ohkuma M."/>
        </authorList>
    </citation>
    <scope>NUCLEOTIDE SEQUENCE [LARGE SCALE GENOMIC DNA]</scope>
    <source>
        <strain evidence="12 13">NAS-02</strain>
    </source>
</reference>
<evidence type="ECO:0000256" key="11">
    <source>
        <dbReference type="SAM" id="Phobius"/>
    </source>
</evidence>
<feature type="transmembrane region" description="Helical" evidence="11">
    <location>
        <begin position="224"/>
        <end position="246"/>
    </location>
</feature>
<evidence type="ECO:0000256" key="9">
    <source>
        <dbReference type="ARBA" id="ARBA00023004"/>
    </source>
</evidence>
<keyword evidence="9" id="KW-0408">Iron</keyword>
<name>A0A4P2VNM2_9ARCH</name>
<dbReference type="GO" id="GO:0070069">
    <property type="term" value="C:cytochrome complex"/>
    <property type="evidence" value="ECO:0007669"/>
    <property type="project" value="InterPro"/>
</dbReference>